<dbReference type="InterPro" id="IPR005888">
    <property type="entry name" value="dTDP_Gluc_deHydtase"/>
</dbReference>
<dbReference type="CDD" id="cd05246">
    <property type="entry name" value="dTDP_GD_SDR_e"/>
    <property type="match status" value="1"/>
</dbReference>
<proteinExistence type="inferred from homology"/>
<protein>
    <recommendedName>
        <fullName evidence="4 7">dTDP-glucose 4,6-dehydratase</fullName>
        <ecNumber evidence="4 7">4.2.1.46</ecNumber>
    </recommendedName>
</protein>
<keyword evidence="6 7" id="KW-0456">Lyase</keyword>
<dbReference type="OrthoDB" id="9811743at2"/>
<dbReference type="EC" id="4.2.1.46" evidence="4 7"/>
<dbReference type="Pfam" id="PF16363">
    <property type="entry name" value="GDP_Man_Dehyd"/>
    <property type="match status" value="1"/>
</dbReference>
<reference evidence="9 10" key="1">
    <citation type="submission" date="2009-02" db="EMBL/GenBank/DDBJ databases">
        <title>The Genome Sequence of Fusobacterium sp. 3_1_5R.</title>
        <authorList>
            <consortium name="The Broad Institute Genome Sequencing Platform"/>
            <person name="Ward D."/>
            <person name="Young S.K."/>
            <person name="Kodira C.D."/>
            <person name="Zeng Q."/>
            <person name="Koehrsen M."/>
            <person name="Alvarado L."/>
            <person name="Berlin A."/>
            <person name="Borenstein D."/>
            <person name="Chen Z."/>
            <person name="Engels R."/>
            <person name="Freedman E."/>
            <person name="Gellesch M."/>
            <person name="Goldberg J."/>
            <person name="Griggs A."/>
            <person name="Gujja S."/>
            <person name="Heiman D."/>
            <person name="Hepburn T."/>
            <person name="Howarth C."/>
            <person name="Jen D."/>
            <person name="Larson L."/>
            <person name="Lewis B."/>
            <person name="Mehta T."/>
            <person name="Park D."/>
            <person name="Pearson M."/>
            <person name="Roberts A."/>
            <person name="Saif S."/>
            <person name="Shea T."/>
            <person name="Shenoy N."/>
            <person name="Sisk P."/>
            <person name="Stolte C."/>
            <person name="Sykes S."/>
            <person name="Walk T."/>
            <person name="White J."/>
            <person name="Yandava C."/>
            <person name="Allen-Vercoe E."/>
            <person name="Strauss J."/>
            <person name="Ambrose C."/>
            <person name="Lander E."/>
            <person name="Nusbaum C."/>
            <person name="Galagan J."/>
            <person name="Birren B."/>
        </authorList>
    </citation>
    <scope>NUCLEOTIDE SEQUENCE [LARGE SCALE GENOMIC DNA]</scope>
    <source>
        <strain evidence="9 10">3_1_5R</strain>
    </source>
</reference>
<feature type="domain" description="NAD(P)-binding" evidence="8">
    <location>
        <begin position="5"/>
        <end position="355"/>
    </location>
</feature>
<dbReference type="HOGENOM" id="CLU_007383_1_14_0"/>
<comment type="similarity">
    <text evidence="3 7">Belongs to the NAD(P)-dependent epimerase/dehydratase family. dTDP-glucose dehydratase subfamily.</text>
</comment>
<evidence type="ECO:0000256" key="4">
    <source>
        <dbReference type="ARBA" id="ARBA00011990"/>
    </source>
</evidence>
<dbReference type="AlphaFoldDB" id="E5BE27"/>
<evidence type="ECO:0000256" key="1">
    <source>
        <dbReference type="ARBA" id="ARBA00001539"/>
    </source>
</evidence>
<evidence type="ECO:0000256" key="6">
    <source>
        <dbReference type="ARBA" id="ARBA00023239"/>
    </source>
</evidence>
<comment type="cofactor">
    <cofactor evidence="2 7">
        <name>NAD(+)</name>
        <dbReference type="ChEBI" id="CHEBI:57540"/>
    </cofactor>
</comment>
<dbReference type="InterPro" id="IPR016040">
    <property type="entry name" value="NAD(P)-bd_dom"/>
</dbReference>
<evidence type="ECO:0000313" key="10">
    <source>
        <dbReference type="Proteomes" id="UP000002975"/>
    </source>
</evidence>
<dbReference type="SUPFAM" id="SSF51735">
    <property type="entry name" value="NAD(P)-binding Rossmann-fold domains"/>
    <property type="match status" value="1"/>
</dbReference>
<comment type="catalytic activity">
    <reaction evidence="1 7">
        <text>dTDP-alpha-D-glucose = dTDP-4-dehydro-6-deoxy-alpha-D-glucose + H2O</text>
        <dbReference type="Rhea" id="RHEA:17221"/>
        <dbReference type="ChEBI" id="CHEBI:15377"/>
        <dbReference type="ChEBI" id="CHEBI:57477"/>
        <dbReference type="ChEBI" id="CHEBI:57649"/>
        <dbReference type="EC" id="4.2.1.46"/>
    </reaction>
</comment>
<dbReference type="Proteomes" id="UP000002975">
    <property type="component" value="Unassembled WGS sequence"/>
</dbReference>
<dbReference type="GO" id="GO:0008460">
    <property type="term" value="F:dTDP-glucose 4,6-dehydratase activity"/>
    <property type="evidence" value="ECO:0007669"/>
    <property type="project" value="UniProtKB-EC"/>
</dbReference>
<dbReference type="Gene3D" id="3.90.25.10">
    <property type="entry name" value="UDP-galactose 4-epimerase, domain 1"/>
    <property type="match status" value="1"/>
</dbReference>
<evidence type="ECO:0000256" key="2">
    <source>
        <dbReference type="ARBA" id="ARBA00001911"/>
    </source>
</evidence>
<accession>E5BE27</accession>
<keyword evidence="5" id="KW-0520">NAD</keyword>
<evidence type="ECO:0000313" key="9">
    <source>
        <dbReference type="EMBL" id="EFS21303.1"/>
    </source>
</evidence>
<gene>
    <name evidence="9" type="primary">rfbB</name>
    <name evidence="9" type="ORF">FSBG_00800</name>
</gene>
<dbReference type="GO" id="GO:0009225">
    <property type="term" value="P:nucleotide-sugar metabolic process"/>
    <property type="evidence" value="ECO:0007669"/>
    <property type="project" value="InterPro"/>
</dbReference>
<dbReference type="EMBL" id="GG657971">
    <property type="protein sequence ID" value="EFS21303.1"/>
    <property type="molecule type" value="Genomic_DNA"/>
</dbReference>
<name>E5BE27_9FUSO</name>
<dbReference type="RefSeq" id="WP_008801373.1">
    <property type="nucleotide sequence ID" value="NZ_GG657971.1"/>
</dbReference>
<keyword evidence="10" id="KW-1185">Reference proteome</keyword>
<dbReference type="PANTHER" id="PTHR43000">
    <property type="entry name" value="DTDP-D-GLUCOSE 4,6-DEHYDRATASE-RELATED"/>
    <property type="match status" value="1"/>
</dbReference>
<organism evidence="9 10">
    <name type="scientific">Fusobacterium gonidiaformans 3-1-5R</name>
    <dbReference type="NCBI Taxonomy" id="469605"/>
    <lineage>
        <taxon>Bacteria</taxon>
        <taxon>Fusobacteriati</taxon>
        <taxon>Fusobacteriota</taxon>
        <taxon>Fusobacteriia</taxon>
        <taxon>Fusobacteriales</taxon>
        <taxon>Fusobacteriaceae</taxon>
        <taxon>Fusobacterium</taxon>
    </lineage>
</organism>
<evidence type="ECO:0000256" key="7">
    <source>
        <dbReference type="RuleBase" id="RU004473"/>
    </source>
</evidence>
<dbReference type="NCBIfam" id="TIGR01181">
    <property type="entry name" value="dTDP_gluc_dehyt"/>
    <property type="match status" value="1"/>
</dbReference>
<evidence type="ECO:0000256" key="3">
    <source>
        <dbReference type="ARBA" id="ARBA00008178"/>
    </source>
</evidence>
<dbReference type="InterPro" id="IPR036291">
    <property type="entry name" value="NAD(P)-bd_dom_sf"/>
</dbReference>
<evidence type="ECO:0000256" key="5">
    <source>
        <dbReference type="ARBA" id="ARBA00023027"/>
    </source>
</evidence>
<evidence type="ECO:0000259" key="8">
    <source>
        <dbReference type="Pfam" id="PF16363"/>
    </source>
</evidence>
<dbReference type="Gene3D" id="3.40.50.720">
    <property type="entry name" value="NAD(P)-binding Rossmann-like Domain"/>
    <property type="match status" value="1"/>
</dbReference>
<sequence>MKTYLVTGAAGFIGTNFIKYLLQKYSDIFIVAFDKLTYAGRKENLEEEIQKEQIKFIEGDICDSTLVEEIFIKYSIDYVVNFAAESHVDRSIESSRVFLETNVMGTQNLLEIAKKFWMIGKDNYGYPFYQEGKKFLQVSTDEVYGSLEINTSKGKKIGKYRKIFGTKFFNEEMPLAPRSPYSASKAAADLLVMAYKETYHLPVNITRSSNNYGPYQFPEKLIPLMIQKILQGKNLPIYGNGKNVRDWIYVEDHCRGIELVLQHGKLGEIYNIGGLYEETNFNIVLLLLEKIVQIIKENQEYQKYLQKDISKINKELISYVQDRLGHDERYAMNISKIQDQLGWQPKIEFSVGLQKTILWYLQHQDWILK</sequence>